<dbReference type="InterPro" id="IPR036249">
    <property type="entry name" value="Thioredoxin-like_sf"/>
</dbReference>
<comment type="similarity">
    <text evidence="2">Belongs to the glutaredoxin family.</text>
</comment>
<name>A0A6N7X3H5_STRAY</name>
<dbReference type="Proteomes" id="UP001212085">
    <property type="component" value="Chromosome"/>
</dbReference>
<organism evidence="9 11">
    <name type="scientific">Streptococcus alactolyticus</name>
    <dbReference type="NCBI Taxonomy" id="29389"/>
    <lineage>
        <taxon>Bacteria</taxon>
        <taxon>Bacillati</taxon>
        <taxon>Bacillota</taxon>
        <taxon>Bacilli</taxon>
        <taxon>Lactobacillales</taxon>
        <taxon>Streptococcaceae</taxon>
        <taxon>Streptococcus</taxon>
    </lineage>
</organism>
<evidence type="ECO:0000256" key="3">
    <source>
        <dbReference type="ARBA" id="ARBA00017945"/>
    </source>
</evidence>
<dbReference type="NCBIfam" id="TIGR02194">
    <property type="entry name" value="GlrX_NrdH"/>
    <property type="match status" value="1"/>
</dbReference>
<evidence type="ECO:0000313" key="12">
    <source>
        <dbReference type="Proteomes" id="UP001212085"/>
    </source>
</evidence>
<dbReference type="SUPFAM" id="SSF52833">
    <property type="entry name" value="Thioredoxin-like"/>
    <property type="match status" value="1"/>
</dbReference>
<dbReference type="PROSITE" id="PS51354">
    <property type="entry name" value="GLUTAREDOXIN_2"/>
    <property type="match status" value="1"/>
</dbReference>
<keyword evidence="5" id="KW-0249">Electron transport</keyword>
<protein>
    <recommendedName>
        <fullName evidence="3">Glutaredoxin-like protein NrdH</fullName>
    </recommendedName>
</protein>
<evidence type="ECO:0000256" key="1">
    <source>
        <dbReference type="ARBA" id="ARBA00002292"/>
    </source>
</evidence>
<dbReference type="RefSeq" id="WP_154454398.1">
    <property type="nucleotide sequence ID" value="NZ_BRXN01000007.1"/>
</dbReference>
<evidence type="ECO:0000313" key="10">
    <source>
        <dbReference type="EMBL" id="WBB06901.1"/>
    </source>
</evidence>
<dbReference type="GO" id="GO:0009055">
    <property type="term" value="F:electron transfer activity"/>
    <property type="evidence" value="ECO:0007669"/>
    <property type="project" value="TreeGrafter"/>
</dbReference>
<keyword evidence="4" id="KW-0813">Transport</keyword>
<dbReference type="InterPro" id="IPR051548">
    <property type="entry name" value="Grx-like_ET"/>
</dbReference>
<reference evidence="10 12" key="2">
    <citation type="submission" date="2022-12" db="EMBL/GenBank/DDBJ databases">
        <title>Streptococcus alactolyticus LGM, complete genome.</title>
        <authorList>
            <person name="Liu Z."/>
            <person name="Mu C."/>
            <person name="Zhu W."/>
        </authorList>
    </citation>
    <scope>NUCLEOTIDE SEQUENCE [LARGE SCALE GENOMIC DNA]</scope>
    <source>
        <strain evidence="10 12">LGM</strain>
    </source>
</reference>
<sequence length="75" mass="8398">MANTITIYSKNNCIQCKMTKKLLDNEGANYQEINIDERPEMVEYVKNLGFTAAPVIKSGDIIFSGFQPAKLKALL</sequence>
<dbReference type="CDD" id="cd02976">
    <property type="entry name" value="NrdH"/>
    <property type="match status" value="1"/>
</dbReference>
<dbReference type="EMBL" id="CP114883">
    <property type="protein sequence ID" value="WBB06901.1"/>
    <property type="molecule type" value="Genomic_DNA"/>
</dbReference>
<dbReference type="InterPro" id="IPR002109">
    <property type="entry name" value="Glutaredoxin"/>
</dbReference>
<proteinExistence type="inferred from homology"/>
<dbReference type="EMBL" id="VUNP01000005">
    <property type="protein sequence ID" value="MST53189.1"/>
    <property type="molecule type" value="Genomic_DNA"/>
</dbReference>
<dbReference type="PANTHER" id="PTHR34386">
    <property type="entry name" value="GLUTAREDOXIN"/>
    <property type="match status" value="1"/>
</dbReference>
<dbReference type="InterPro" id="IPR011909">
    <property type="entry name" value="GlrX_NrdH"/>
</dbReference>
<evidence type="ECO:0000256" key="5">
    <source>
        <dbReference type="ARBA" id="ARBA00022982"/>
    </source>
</evidence>
<evidence type="ECO:0000256" key="7">
    <source>
        <dbReference type="ARBA" id="ARBA00023284"/>
    </source>
</evidence>
<feature type="domain" description="Glutaredoxin" evidence="8">
    <location>
        <begin position="5"/>
        <end position="57"/>
    </location>
</feature>
<keyword evidence="7" id="KW-0676">Redox-active center</keyword>
<accession>A0A6N7X3H5</accession>
<keyword evidence="12" id="KW-1185">Reference proteome</keyword>
<dbReference type="OrthoDB" id="9795531at2"/>
<evidence type="ECO:0000313" key="9">
    <source>
        <dbReference type="EMBL" id="MST53189.1"/>
    </source>
</evidence>
<dbReference type="GO" id="GO:0045454">
    <property type="term" value="P:cell redox homeostasis"/>
    <property type="evidence" value="ECO:0007669"/>
    <property type="project" value="InterPro"/>
</dbReference>
<evidence type="ECO:0000256" key="4">
    <source>
        <dbReference type="ARBA" id="ARBA00022448"/>
    </source>
</evidence>
<evidence type="ECO:0000259" key="8">
    <source>
        <dbReference type="Pfam" id="PF00462"/>
    </source>
</evidence>
<evidence type="ECO:0000313" key="11">
    <source>
        <dbReference type="Proteomes" id="UP000471052"/>
    </source>
</evidence>
<dbReference type="Proteomes" id="UP000471052">
    <property type="component" value="Unassembled WGS sequence"/>
</dbReference>
<evidence type="ECO:0000256" key="2">
    <source>
        <dbReference type="ARBA" id="ARBA00007787"/>
    </source>
</evidence>
<dbReference type="Pfam" id="PF00462">
    <property type="entry name" value="Glutaredoxin"/>
    <property type="match status" value="1"/>
</dbReference>
<dbReference type="PANTHER" id="PTHR34386:SF1">
    <property type="entry name" value="GLUTAREDOXIN-LIKE PROTEIN NRDH"/>
    <property type="match status" value="1"/>
</dbReference>
<dbReference type="Gene3D" id="3.40.30.10">
    <property type="entry name" value="Glutaredoxin"/>
    <property type="match status" value="1"/>
</dbReference>
<comment type="function">
    <text evidence="1">Electron transport system for the ribonucleotide reductase system NrdEF.</text>
</comment>
<dbReference type="AlphaFoldDB" id="A0A6N7X3H5"/>
<gene>
    <name evidence="9" type="primary">nrdH</name>
    <name evidence="9" type="ORF">FYJ82_01830</name>
    <name evidence="10" type="ORF">O6R09_02985</name>
</gene>
<keyword evidence="6" id="KW-1015">Disulfide bond</keyword>
<reference evidence="9 11" key="1">
    <citation type="submission" date="2019-08" db="EMBL/GenBank/DDBJ databases">
        <title>In-depth cultivation of the pig gut microbiome towards novel bacterial diversity and tailored functional studies.</title>
        <authorList>
            <person name="Wylensek D."/>
            <person name="Hitch T.C.A."/>
            <person name="Clavel T."/>
        </authorList>
    </citation>
    <scope>NUCLEOTIDE SEQUENCE [LARGE SCALE GENOMIC DNA]</scope>
    <source>
        <strain evidence="9 11">BL-178-WT-3A</strain>
    </source>
</reference>
<evidence type="ECO:0000256" key="6">
    <source>
        <dbReference type="ARBA" id="ARBA00023157"/>
    </source>
</evidence>